<dbReference type="EMBL" id="CP029803">
    <property type="protein sequence ID" value="AWT59083.1"/>
    <property type="molecule type" value="Genomic_DNA"/>
</dbReference>
<dbReference type="GO" id="GO:0016491">
    <property type="term" value="F:oxidoreductase activity"/>
    <property type="evidence" value="ECO:0007669"/>
    <property type="project" value="UniProtKB-KW"/>
</dbReference>
<protein>
    <submittedName>
        <fullName evidence="4">Putative oxidoreductase YhhX</fullName>
        <ecNumber evidence="4">1.-.-.-</ecNumber>
    </submittedName>
</protein>
<dbReference type="SUPFAM" id="SSF51735">
    <property type="entry name" value="NAD(P)-binding Rossmann-fold domains"/>
    <property type="match status" value="1"/>
</dbReference>
<gene>
    <name evidence="4" type="primary">yhhX_1</name>
    <name evidence="4" type="ORF">DF168_00259</name>
</gene>
<proteinExistence type="predicted"/>
<dbReference type="InterPro" id="IPR055170">
    <property type="entry name" value="GFO_IDH_MocA-like_dom"/>
</dbReference>
<dbReference type="Pfam" id="PF01408">
    <property type="entry name" value="GFO_IDH_MocA"/>
    <property type="match status" value="1"/>
</dbReference>
<reference evidence="4 5" key="1">
    <citation type="submission" date="2018-06" db="EMBL/GenBank/DDBJ databases">
        <title>Draft Genome Sequence of a Novel Marine Bacterium Related to the Verrucomicrobia.</title>
        <authorList>
            <person name="Vosseberg J."/>
            <person name="Martijn J."/>
            <person name="Ettema T.J.G."/>
        </authorList>
    </citation>
    <scope>NUCLEOTIDE SEQUENCE [LARGE SCALE GENOMIC DNA]</scope>
    <source>
        <strain evidence="4">TARA_B100001123</strain>
    </source>
</reference>
<dbReference type="Pfam" id="PF22725">
    <property type="entry name" value="GFO_IDH_MocA_C3"/>
    <property type="match status" value="1"/>
</dbReference>
<organism evidence="4 5">
    <name type="scientific">Candidatus Moanibacter tarae</name>
    <dbReference type="NCBI Taxonomy" id="2200854"/>
    <lineage>
        <taxon>Bacteria</taxon>
        <taxon>Pseudomonadati</taxon>
        <taxon>Verrucomicrobiota</taxon>
        <taxon>Opitutia</taxon>
        <taxon>Puniceicoccales</taxon>
        <taxon>Puniceicoccales incertae sedis</taxon>
        <taxon>Candidatus Moanibacter</taxon>
    </lineage>
</organism>
<dbReference type="PANTHER" id="PTHR43818">
    <property type="entry name" value="BCDNA.GH03377"/>
    <property type="match status" value="1"/>
</dbReference>
<dbReference type="EC" id="1.-.-.-" evidence="4"/>
<dbReference type="AlphaFoldDB" id="A0A2Z4AB28"/>
<feature type="domain" description="Gfo/Idh/MocA-like oxidoreductase N-terminal" evidence="2">
    <location>
        <begin position="42"/>
        <end position="128"/>
    </location>
</feature>
<sequence>MTQSHHGVLLVSGLRTHQENYGLLFQSDPRCRLVAMTDEADVGDERTNWNRALADQFDIPFVPDLDEALRMPGVDIVSVCAEPERRGRVVTKCARAGKHVYIDKPMTPYLATADDVVRTVHKAGVRSQMFSFINQAWCRRARSIVDSGELGELIAIHADWLFAKGHPGSADLTKRRVQPYPCERFSFIDSKAEFYAIGVYALGLVCWLARDRVSSVYGCTRNYFFDAHQKNGQEDFGFLSLKLGNGLVATVSGGRIGWSSHPASGENKVFLIGSKGSLCIDGNRMRLETFSNLAPWTPPEAHPGDPMGFWSSTNQEAAASPKESWAVLPLETNEPNDANHFVDCIENEKESEMNADAAAHLTEILLAGYKSAATGQVVDLPLEREE</sequence>
<evidence type="ECO:0000259" key="3">
    <source>
        <dbReference type="Pfam" id="PF22725"/>
    </source>
</evidence>
<accession>A0A2Z4AB28</accession>
<dbReference type="SUPFAM" id="SSF55347">
    <property type="entry name" value="Glyceraldehyde-3-phosphate dehydrogenase-like, C-terminal domain"/>
    <property type="match status" value="1"/>
</dbReference>
<keyword evidence="1 4" id="KW-0560">Oxidoreductase</keyword>
<feature type="domain" description="GFO/IDH/MocA-like oxidoreductase" evidence="3">
    <location>
        <begin position="139"/>
        <end position="278"/>
    </location>
</feature>
<evidence type="ECO:0000313" key="4">
    <source>
        <dbReference type="EMBL" id="AWT59083.1"/>
    </source>
</evidence>
<dbReference type="InterPro" id="IPR000683">
    <property type="entry name" value="Gfo/Idh/MocA-like_OxRdtase_N"/>
</dbReference>
<dbReference type="Gene3D" id="3.30.360.10">
    <property type="entry name" value="Dihydrodipicolinate Reductase, domain 2"/>
    <property type="match status" value="1"/>
</dbReference>
<name>A0A2Z4AB28_9BACT</name>
<dbReference type="Proteomes" id="UP000247465">
    <property type="component" value="Chromosome"/>
</dbReference>
<dbReference type="InterPro" id="IPR050463">
    <property type="entry name" value="Gfo/Idh/MocA_oxidrdct_glycsds"/>
</dbReference>
<evidence type="ECO:0000256" key="1">
    <source>
        <dbReference type="ARBA" id="ARBA00023002"/>
    </source>
</evidence>
<evidence type="ECO:0000259" key="2">
    <source>
        <dbReference type="Pfam" id="PF01408"/>
    </source>
</evidence>
<dbReference type="KEGG" id="mtar:DF168_00259"/>
<evidence type="ECO:0000313" key="5">
    <source>
        <dbReference type="Proteomes" id="UP000247465"/>
    </source>
</evidence>
<dbReference type="PANTHER" id="PTHR43818:SF11">
    <property type="entry name" value="BCDNA.GH03377"/>
    <property type="match status" value="1"/>
</dbReference>
<dbReference type="Gene3D" id="3.40.50.720">
    <property type="entry name" value="NAD(P)-binding Rossmann-like Domain"/>
    <property type="match status" value="1"/>
</dbReference>
<dbReference type="InterPro" id="IPR036291">
    <property type="entry name" value="NAD(P)-bd_dom_sf"/>
</dbReference>
<dbReference type="GO" id="GO:0000166">
    <property type="term" value="F:nucleotide binding"/>
    <property type="evidence" value="ECO:0007669"/>
    <property type="project" value="InterPro"/>
</dbReference>